<evidence type="ECO:0000259" key="6">
    <source>
        <dbReference type="PROSITE" id="PS50203"/>
    </source>
</evidence>
<dbReference type="AlphaFoldDB" id="S9TQD4"/>
<dbReference type="PATRIC" id="fig|1316936.3.peg.2866"/>
<keyword evidence="4 5" id="KW-0788">Thiol protease</keyword>
<dbReference type="Pfam" id="PF05345">
    <property type="entry name" value="He_PIG"/>
    <property type="match status" value="4"/>
</dbReference>
<feature type="active site" evidence="5">
    <location>
        <position position="417"/>
    </location>
</feature>
<dbReference type="Pfam" id="PF00648">
    <property type="entry name" value="Peptidase_C2"/>
    <property type="match status" value="1"/>
</dbReference>
<dbReference type="InterPro" id="IPR006644">
    <property type="entry name" value="Cadg"/>
</dbReference>
<dbReference type="GO" id="GO:0004198">
    <property type="term" value="F:calcium-dependent cysteine-type endopeptidase activity"/>
    <property type="evidence" value="ECO:0007669"/>
    <property type="project" value="InterPro"/>
</dbReference>
<feature type="domain" description="Calpain catalytic" evidence="6">
    <location>
        <begin position="215"/>
        <end position="420"/>
    </location>
</feature>
<dbReference type="InterPro" id="IPR001300">
    <property type="entry name" value="Peptidase_C2_calpain_cat"/>
</dbReference>
<dbReference type="SUPFAM" id="SSF54001">
    <property type="entry name" value="Cysteine proteinases"/>
    <property type="match status" value="1"/>
</dbReference>
<evidence type="ECO:0000256" key="4">
    <source>
        <dbReference type="ARBA" id="ARBA00022807"/>
    </source>
</evidence>
<comment type="similarity">
    <text evidence="1">Belongs to the peptidase C2 family.</text>
</comment>
<name>S9TQD4_MAGFU</name>
<proteinExistence type="inferred from homology"/>
<accession>S9TQD4</accession>
<dbReference type="OrthoDB" id="7311028at2"/>
<dbReference type="SMART" id="SM00736">
    <property type="entry name" value="CADG"/>
    <property type="match status" value="4"/>
</dbReference>
<sequence>MSSSQRKLTPIRAADRSVVRLFGAEDEDAPSAGIFGAASTGSGATVVTTATVISTITTTVKASVTAGVSTPTWVGSLTDAGLKADMISVVADGVVTYGEMLTVVTDLSSSLSTVGGLSANQFSDLKAIAANWNNGVTMSSYVDDILNRFVNGDAANAYYTGGGTATALGNLRVGSTVTQLNQLIGKWFLGNDLPSTTVTMNGSTIKVTYKASTAPLFGVGGPVASDINQGYLNDCYLLAPLASIARSNPGLISSMFVDNGNNTYGVRFFTGGKEDWVTVNAVLPMTGAHYSFNDAYNNVGNIWVNLIEKAYVQINTQGVYTGNYYANFGNSFSTIGSGGTPDSVLQAVTGSKISHYVVANNAETINALVNALAAKNDISLCSWTNSYDSAGYQCLVAGHAMSVTGFDATTGKVTILNPWGTKTGQTYRTTFEVNLSQLAGTGDYLAIDSVAALAPKLVSQTASQSWTEGQTVSFTLPTNTFSDPSGRVLSYSATQANGQALPSWLSFDAKTGKFSGIVPTGAAAFSSIVTATDTLGLSASETIRFAVAKGVTVPPVVVPPASGAPVVSAQTANQVWNQGGSVVFTMAANTFTDPQGAAMTYKATLADGSALPSWLYFSTFNNSFIGRVAMGTAGLSIKVTAKDATGLTASETFSVTTPPPVAPIVSSQTASRSWTEGVASSFSLAANTFTDPQGSAMTYTATQANGQALPSWLTFTAATKTFSGLAPTGSADVSVKVTATDLLGLSGSETFSLVTAAAGPVVASRTASQTQVVGSAVTFGLAAGAFTDSLPMTYAAYQIKSAGDIDATSWLRFDPTTRTFSGIAAANENGTLHLKVVATDTSGKAANDSFDISFKNSGGLTLMSTATLTGSQSSSASSLLAIAR</sequence>
<dbReference type="InterPro" id="IPR022684">
    <property type="entry name" value="Calpain_cysteine_protease"/>
</dbReference>
<dbReference type="GO" id="GO:0016020">
    <property type="term" value="C:membrane"/>
    <property type="evidence" value="ECO:0007669"/>
    <property type="project" value="InterPro"/>
</dbReference>
<comment type="caution">
    <text evidence="7">The sequence shown here is derived from an EMBL/GenBank/DDBJ whole genome shotgun (WGS) entry which is preliminary data.</text>
</comment>
<reference evidence="7 8" key="1">
    <citation type="submission" date="2013-04" db="EMBL/GenBank/DDBJ databases">
        <authorList>
            <person name="Kuznetsov B."/>
            <person name="Ivanovsky R."/>
        </authorList>
    </citation>
    <scope>NUCLEOTIDE SEQUENCE [LARGE SCALE GENOMIC DNA]</scope>
    <source>
        <strain evidence="7 8">MGU-K5</strain>
    </source>
</reference>
<dbReference type="EMBL" id="AQPH01000069">
    <property type="protein sequence ID" value="EPY00770.1"/>
    <property type="molecule type" value="Genomic_DNA"/>
</dbReference>
<dbReference type="eggNOG" id="COG5276">
    <property type="taxonomic scope" value="Bacteria"/>
</dbReference>
<evidence type="ECO:0000313" key="8">
    <source>
        <dbReference type="Proteomes" id="UP000015350"/>
    </source>
</evidence>
<dbReference type="PANTHER" id="PTHR10183">
    <property type="entry name" value="CALPAIN"/>
    <property type="match status" value="1"/>
</dbReference>
<evidence type="ECO:0000256" key="5">
    <source>
        <dbReference type="PROSITE-ProRule" id="PRU00239"/>
    </source>
</evidence>
<feature type="active site" evidence="5">
    <location>
        <position position="235"/>
    </location>
</feature>
<dbReference type="InterPro" id="IPR038765">
    <property type="entry name" value="Papain-like_cys_pep_sf"/>
</dbReference>
<dbReference type="RefSeq" id="WP_021133165.1">
    <property type="nucleotide sequence ID" value="NZ_AQPH01000069.1"/>
</dbReference>
<dbReference type="InterPro" id="IPR015919">
    <property type="entry name" value="Cadherin-like_sf"/>
</dbReference>
<gene>
    <name evidence="7" type="ORF">K678_14382</name>
</gene>
<protein>
    <submittedName>
        <fullName evidence="7">Peptidase</fullName>
    </submittedName>
</protein>
<feature type="active site" evidence="5">
    <location>
        <position position="399"/>
    </location>
</feature>
<dbReference type="SUPFAM" id="SSF49313">
    <property type="entry name" value="Cadherin-like"/>
    <property type="match status" value="4"/>
</dbReference>
<dbReference type="PANTHER" id="PTHR10183:SF379">
    <property type="entry name" value="CALPAIN-5"/>
    <property type="match status" value="1"/>
</dbReference>
<dbReference type="GO" id="GO:0005509">
    <property type="term" value="F:calcium ion binding"/>
    <property type="evidence" value="ECO:0007669"/>
    <property type="project" value="InterPro"/>
</dbReference>
<keyword evidence="2 5" id="KW-0645">Protease</keyword>
<dbReference type="eggNOG" id="COG1572">
    <property type="taxonomic scope" value="Bacteria"/>
</dbReference>
<organism evidence="7 8">
    <name type="scientific">Magnetospirillum fulvum MGU-K5</name>
    <dbReference type="NCBI Taxonomy" id="1316936"/>
    <lineage>
        <taxon>Bacteria</taxon>
        <taxon>Pseudomonadati</taxon>
        <taxon>Pseudomonadota</taxon>
        <taxon>Alphaproteobacteria</taxon>
        <taxon>Rhodospirillales</taxon>
        <taxon>Rhodospirillaceae</taxon>
        <taxon>Magnetospirillum</taxon>
    </lineage>
</organism>
<dbReference type="GO" id="GO:0006508">
    <property type="term" value="P:proteolysis"/>
    <property type="evidence" value="ECO:0007669"/>
    <property type="project" value="UniProtKB-KW"/>
</dbReference>
<evidence type="ECO:0000256" key="3">
    <source>
        <dbReference type="ARBA" id="ARBA00022801"/>
    </source>
</evidence>
<dbReference type="STRING" id="1316936.K678_14382"/>
<dbReference type="Proteomes" id="UP000015350">
    <property type="component" value="Unassembled WGS sequence"/>
</dbReference>
<dbReference type="PROSITE" id="PS50203">
    <property type="entry name" value="CALPAIN_CAT"/>
    <property type="match status" value="1"/>
</dbReference>
<evidence type="ECO:0000313" key="7">
    <source>
        <dbReference type="EMBL" id="EPY00770.1"/>
    </source>
</evidence>
<dbReference type="Gene3D" id="2.60.40.10">
    <property type="entry name" value="Immunoglobulins"/>
    <property type="match status" value="4"/>
</dbReference>
<dbReference type="InterPro" id="IPR013783">
    <property type="entry name" value="Ig-like_fold"/>
</dbReference>
<evidence type="ECO:0000256" key="2">
    <source>
        <dbReference type="ARBA" id="ARBA00022670"/>
    </source>
</evidence>
<evidence type="ECO:0000256" key="1">
    <source>
        <dbReference type="ARBA" id="ARBA00007623"/>
    </source>
</evidence>
<keyword evidence="3 5" id="KW-0378">Hydrolase</keyword>